<evidence type="ECO:0000313" key="3">
    <source>
        <dbReference type="Proteomes" id="UP000229777"/>
    </source>
</evidence>
<dbReference type="Gene3D" id="2.10.260.10">
    <property type="match status" value="1"/>
</dbReference>
<organism evidence="2 3">
    <name type="scientific">Candidatus Roizmanbacteria bacterium CG_4_9_14_0_2_um_filter_36_12</name>
    <dbReference type="NCBI Taxonomy" id="1974837"/>
    <lineage>
        <taxon>Bacteria</taxon>
        <taxon>Candidatus Roizmaniibacteriota</taxon>
    </lineage>
</organism>
<reference evidence="3" key="1">
    <citation type="submission" date="2017-09" db="EMBL/GenBank/DDBJ databases">
        <title>Depth-based differentiation of microbial function through sediment-hosted aquifers and enrichment of novel symbionts in the deep terrestrial subsurface.</title>
        <authorList>
            <person name="Probst A.J."/>
            <person name="Ladd B."/>
            <person name="Jarett J.K."/>
            <person name="Geller-Mcgrath D.E."/>
            <person name="Sieber C.M.K."/>
            <person name="Emerson J.B."/>
            <person name="Anantharaman K."/>
            <person name="Thomas B.C."/>
            <person name="Malmstrom R."/>
            <person name="Stieglmeier M."/>
            <person name="Klingl A."/>
            <person name="Woyke T."/>
            <person name="Ryan C.M."/>
            <person name="Banfield J.F."/>
        </authorList>
    </citation>
    <scope>NUCLEOTIDE SEQUENCE [LARGE SCALE GENOMIC DNA]</scope>
</reference>
<dbReference type="GO" id="GO:0003677">
    <property type="term" value="F:DNA binding"/>
    <property type="evidence" value="ECO:0007669"/>
    <property type="project" value="InterPro"/>
</dbReference>
<gene>
    <name evidence="2" type="ORF">CO049_00975</name>
</gene>
<dbReference type="EMBL" id="PFSA01000019">
    <property type="protein sequence ID" value="PJC33199.1"/>
    <property type="molecule type" value="Genomic_DNA"/>
</dbReference>
<evidence type="ECO:0000313" key="2">
    <source>
        <dbReference type="EMBL" id="PJC33199.1"/>
    </source>
</evidence>
<dbReference type="InterPro" id="IPR037914">
    <property type="entry name" value="SpoVT-AbrB_sf"/>
</dbReference>
<dbReference type="AlphaFoldDB" id="A0A2M8F1N1"/>
<feature type="domain" description="SpoVT-AbrB" evidence="1">
    <location>
        <begin position="30"/>
        <end position="63"/>
    </location>
</feature>
<proteinExistence type="predicted"/>
<dbReference type="SUPFAM" id="SSF89447">
    <property type="entry name" value="AbrB/MazE/MraZ-like"/>
    <property type="match status" value="1"/>
</dbReference>
<dbReference type="Proteomes" id="UP000229777">
    <property type="component" value="Unassembled WGS sequence"/>
</dbReference>
<accession>A0A2M8F1N1</accession>
<name>A0A2M8F1N1_9BACT</name>
<evidence type="ECO:0000259" key="1">
    <source>
        <dbReference type="Pfam" id="PF04014"/>
    </source>
</evidence>
<comment type="caution">
    <text evidence="2">The sequence shown here is derived from an EMBL/GenBank/DDBJ whole genome shotgun (WGS) entry which is preliminary data.</text>
</comment>
<protein>
    <recommendedName>
        <fullName evidence="1">SpoVT-AbrB domain-containing protein</fullName>
    </recommendedName>
</protein>
<dbReference type="InterPro" id="IPR007159">
    <property type="entry name" value="SpoVT-AbrB_dom"/>
</dbReference>
<dbReference type="Pfam" id="PF04014">
    <property type="entry name" value="MazE_antitoxin"/>
    <property type="match status" value="1"/>
</dbReference>
<sequence length="68" mass="8179">MLKYKKHKVYNKIIMKIIRKITSSGKYSKVITIPREFLKALGWRQNQNLEFELDERGKKVIIRDAKDK</sequence>